<proteinExistence type="predicted"/>
<dbReference type="EMBL" id="HBUF01617460">
    <property type="protein sequence ID" value="CAG6780213.1"/>
    <property type="molecule type" value="Transcribed_RNA"/>
</dbReference>
<sequence>MQELRVTCWGQAGDGKALKVSCSYPSRALFKSEKQVESEENATFTLPLFTSSSIRAQRYLGDPSMLSLVSSNATYFWLFGPSQLPRHLNLISWLSKEHPRNLTFSSDPSGQLSISEDIGLKHSILLTEPSLLYTNWNLPLIGQ</sequence>
<dbReference type="EMBL" id="HBUF01617461">
    <property type="protein sequence ID" value="CAG6780214.1"/>
    <property type="molecule type" value="Transcribed_RNA"/>
</dbReference>
<dbReference type="EMBL" id="HBUF01617462">
    <property type="protein sequence ID" value="CAG6780215.1"/>
    <property type="molecule type" value="Transcribed_RNA"/>
</dbReference>
<evidence type="ECO:0000313" key="1">
    <source>
        <dbReference type="EMBL" id="CAG6780215.1"/>
    </source>
</evidence>
<organism evidence="1">
    <name type="scientific">Cacopsylla melanoneura</name>
    <dbReference type="NCBI Taxonomy" id="428564"/>
    <lineage>
        <taxon>Eukaryota</taxon>
        <taxon>Metazoa</taxon>
        <taxon>Ecdysozoa</taxon>
        <taxon>Arthropoda</taxon>
        <taxon>Hexapoda</taxon>
        <taxon>Insecta</taxon>
        <taxon>Pterygota</taxon>
        <taxon>Neoptera</taxon>
        <taxon>Paraneoptera</taxon>
        <taxon>Hemiptera</taxon>
        <taxon>Sternorrhyncha</taxon>
        <taxon>Psylloidea</taxon>
        <taxon>Psyllidae</taxon>
        <taxon>Psyllinae</taxon>
        <taxon>Cacopsylla</taxon>
    </lineage>
</organism>
<protein>
    <submittedName>
        <fullName evidence="1">Uncharacterized protein</fullName>
    </submittedName>
</protein>
<reference evidence="1" key="1">
    <citation type="submission" date="2021-05" db="EMBL/GenBank/DDBJ databases">
        <authorList>
            <person name="Alioto T."/>
            <person name="Alioto T."/>
            <person name="Gomez Garrido J."/>
        </authorList>
    </citation>
    <scope>NUCLEOTIDE SEQUENCE</scope>
</reference>
<name>A0A8D9B8T5_9HEMI</name>
<dbReference type="AlphaFoldDB" id="A0A8D9B8T5"/>
<accession>A0A8D9B8T5</accession>